<dbReference type="GO" id="GO:0034314">
    <property type="term" value="P:Arp2/3 complex-mediated actin nucleation"/>
    <property type="evidence" value="ECO:0007669"/>
    <property type="project" value="TreeGrafter"/>
</dbReference>
<dbReference type="InterPro" id="IPR031808">
    <property type="entry name" value="JMY/WHAMM_N"/>
</dbReference>
<reference evidence="8" key="5">
    <citation type="submission" date="2025-09" db="UniProtKB">
        <authorList>
            <consortium name="Ensembl"/>
        </authorList>
    </citation>
    <scope>IDENTIFICATION</scope>
</reference>
<evidence type="ECO:0000259" key="7">
    <source>
        <dbReference type="Pfam" id="PF15920"/>
    </source>
</evidence>
<keyword evidence="9" id="KW-1185">Reference proteome</keyword>
<name>A0A4W4GMA8_ELEEL</name>
<keyword evidence="4" id="KW-0175">Coiled coil</keyword>
<feature type="domain" description="JMY/WHAMM N-terminal" evidence="7">
    <location>
        <begin position="7"/>
        <end position="164"/>
    </location>
</feature>
<reference evidence="8" key="3">
    <citation type="submission" date="2020-05" db="EMBL/GenBank/DDBJ databases">
        <title>Electrophorus electricus (electric eel) genome, fEleEle1, primary haplotype.</title>
        <authorList>
            <person name="Myers G."/>
            <person name="Meyer A."/>
            <person name="Fedrigo O."/>
            <person name="Formenti G."/>
            <person name="Rhie A."/>
            <person name="Tracey A."/>
            <person name="Sims Y."/>
            <person name="Jarvis E.D."/>
        </authorList>
    </citation>
    <scope>NUCLEOTIDE SEQUENCE [LARGE SCALE GENOMIC DNA]</scope>
</reference>
<reference evidence="8" key="4">
    <citation type="submission" date="2025-08" db="UniProtKB">
        <authorList>
            <consortium name="Ensembl"/>
        </authorList>
    </citation>
    <scope>IDENTIFICATION</scope>
</reference>
<dbReference type="Pfam" id="PF15871">
    <property type="entry name" value="JMY"/>
    <property type="match status" value="1"/>
</dbReference>
<dbReference type="OMA" id="KFAVICH"/>
<feature type="domain" description="JMY/WHAMM middle" evidence="6">
    <location>
        <begin position="175"/>
        <end position="237"/>
    </location>
</feature>
<reference evidence="9" key="1">
    <citation type="journal article" date="2014" name="Science">
        <title>Nonhuman genetics. Genomic basis for the convergent evolution of electric organs.</title>
        <authorList>
            <person name="Gallant J.R."/>
            <person name="Traeger L.L."/>
            <person name="Volkening J.D."/>
            <person name="Moffett H."/>
            <person name="Chen P.H."/>
            <person name="Novina C.D."/>
            <person name="Phillips G.N.Jr."/>
            <person name="Anand R."/>
            <person name="Wells G.B."/>
            <person name="Pinch M."/>
            <person name="Guth R."/>
            <person name="Unguez G.A."/>
            <person name="Albert J.S."/>
            <person name="Zakon H.H."/>
            <person name="Samanta M.P."/>
            <person name="Sussman M.R."/>
        </authorList>
    </citation>
    <scope>NUCLEOTIDE SEQUENCE [LARGE SCALE GENOMIC DNA]</scope>
</reference>
<comment type="subcellular location">
    <subcellularLocation>
        <location evidence="2">Cytoplasm</location>
    </subcellularLocation>
    <subcellularLocation>
        <location evidence="1">Endomembrane system</location>
    </subcellularLocation>
</comment>
<dbReference type="GO" id="GO:0071933">
    <property type="term" value="F:Arp2/3 complex binding"/>
    <property type="evidence" value="ECO:0007669"/>
    <property type="project" value="TreeGrafter"/>
</dbReference>
<dbReference type="PANTHER" id="PTHR23330">
    <property type="entry name" value="P300 TRANSCRIPTIONAL COFACTOR JMY-RELATED"/>
    <property type="match status" value="1"/>
</dbReference>
<accession>A0A4W4GMA8</accession>
<dbReference type="Proteomes" id="UP000314983">
    <property type="component" value="Chromosome 4"/>
</dbReference>
<evidence type="ECO:0000256" key="5">
    <source>
        <dbReference type="ARBA" id="ARBA00023203"/>
    </source>
</evidence>
<dbReference type="AlphaFoldDB" id="A0A4W4GMA8"/>
<proteinExistence type="predicted"/>
<dbReference type="Pfam" id="PF15920">
    <property type="entry name" value="WHAMM-JMY_N"/>
    <property type="match status" value="1"/>
</dbReference>
<keyword evidence="3" id="KW-0963">Cytoplasm</keyword>
<evidence type="ECO:0000313" key="9">
    <source>
        <dbReference type="Proteomes" id="UP000314983"/>
    </source>
</evidence>
<dbReference type="PANTHER" id="PTHR23330:SF6">
    <property type="entry name" value="WASP HOMOLOG-ASSOCIATED PROTEIN WITH ACTIN, MEMBRANES AND MICROTUBULES"/>
    <property type="match status" value="1"/>
</dbReference>
<dbReference type="InterPro" id="IPR031738">
    <property type="entry name" value="JMY/WHAMM"/>
</dbReference>
<dbReference type="GO" id="GO:0012505">
    <property type="term" value="C:endomembrane system"/>
    <property type="evidence" value="ECO:0007669"/>
    <property type="project" value="UniProtKB-SubCell"/>
</dbReference>
<dbReference type="STRING" id="8005.ENSEEEP00000038680"/>
<dbReference type="GO" id="GO:0033116">
    <property type="term" value="C:endoplasmic reticulum-Golgi intermediate compartment membrane"/>
    <property type="evidence" value="ECO:0007669"/>
    <property type="project" value="TreeGrafter"/>
</dbReference>
<evidence type="ECO:0000256" key="2">
    <source>
        <dbReference type="ARBA" id="ARBA00004496"/>
    </source>
</evidence>
<evidence type="ECO:0000256" key="3">
    <source>
        <dbReference type="ARBA" id="ARBA00022490"/>
    </source>
</evidence>
<organism evidence="8 9">
    <name type="scientific">Electrophorus electricus</name>
    <name type="common">Electric eel</name>
    <name type="synonym">Gymnotus electricus</name>
    <dbReference type="NCBI Taxonomy" id="8005"/>
    <lineage>
        <taxon>Eukaryota</taxon>
        <taxon>Metazoa</taxon>
        <taxon>Chordata</taxon>
        <taxon>Craniata</taxon>
        <taxon>Vertebrata</taxon>
        <taxon>Euteleostomi</taxon>
        <taxon>Actinopterygii</taxon>
        <taxon>Neopterygii</taxon>
        <taxon>Teleostei</taxon>
        <taxon>Ostariophysi</taxon>
        <taxon>Gymnotiformes</taxon>
        <taxon>Gymnotoidei</taxon>
        <taxon>Gymnotidae</taxon>
        <taxon>Electrophorus</taxon>
    </lineage>
</organism>
<sequence>MFADSERLDSLEGWVAVKTNIFDESETYKIGFIVEWNVIESKFAVTCHNRTLQRQRRKQDPATRESETSWAGLFSVSDLQNVHRQFSGIADVLLSCFPDLSDFDEGNIWDLIFFSRSGSQSQEEEKDLESPCRQLEKYFSAAIDVCGRKIVLDTLFSQDEQDSDVFTLRSCVFTHIAQILRSHRTAGGLMQLLKIYEEEDEVYKDLVAVATQYYQYLLQPFRDMRELAMLYKMEIQVLTHSLSLSQTHTHTHTIFFLSSKVK</sequence>
<protein>
    <submittedName>
        <fullName evidence="8">Uncharacterized protein</fullName>
    </submittedName>
</protein>
<evidence type="ECO:0000313" key="8">
    <source>
        <dbReference type="Ensembl" id="ENSEEEP00000038680.2"/>
    </source>
</evidence>
<dbReference type="GO" id="GO:0003779">
    <property type="term" value="F:actin binding"/>
    <property type="evidence" value="ECO:0007669"/>
    <property type="project" value="UniProtKB-KW"/>
</dbReference>
<dbReference type="Ensembl" id="ENSEEET00000039124.2">
    <property type="protein sequence ID" value="ENSEEEP00000038680.2"/>
    <property type="gene ID" value="ENSEEEG00000018358.2"/>
</dbReference>
<reference evidence="9" key="2">
    <citation type="journal article" date="2017" name="Sci. Adv.">
        <title>A tail of two voltages: Proteomic comparison of the three electric organs of the electric eel.</title>
        <authorList>
            <person name="Traeger L.L."/>
            <person name="Sabat G."/>
            <person name="Barrett-Wilt G.A."/>
            <person name="Wells G.B."/>
            <person name="Sussman M.R."/>
        </authorList>
    </citation>
    <scope>NUCLEOTIDE SEQUENCE [LARGE SCALE GENOMIC DNA]</scope>
</reference>
<evidence type="ECO:0000256" key="4">
    <source>
        <dbReference type="ARBA" id="ARBA00023054"/>
    </source>
</evidence>
<dbReference type="GeneTree" id="ENSGT00510000046704"/>
<evidence type="ECO:0000256" key="1">
    <source>
        <dbReference type="ARBA" id="ARBA00004308"/>
    </source>
</evidence>
<evidence type="ECO:0000259" key="6">
    <source>
        <dbReference type="Pfam" id="PF15871"/>
    </source>
</evidence>
<keyword evidence="5" id="KW-0009">Actin-binding</keyword>
<dbReference type="GO" id="GO:0006888">
    <property type="term" value="P:endoplasmic reticulum to Golgi vesicle-mediated transport"/>
    <property type="evidence" value="ECO:0007669"/>
    <property type="project" value="TreeGrafter"/>
</dbReference>